<evidence type="ECO:0000259" key="3">
    <source>
        <dbReference type="Pfam" id="PF16656"/>
    </source>
</evidence>
<evidence type="ECO:0000313" key="5">
    <source>
        <dbReference type="Proteomes" id="UP001597374"/>
    </source>
</evidence>
<dbReference type="RefSeq" id="WP_250429482.1">
    <property type="nucleotide sequence ID" value="NZ_JALPRR010000002.1"/>
</dbReference>
<dbReference type="InterPro" id="IPR015914">
    <property type="entry name" value="PAPs_N"/>
</dbReference>
<dbReference type="Pfam" id="PF16656">
    <property type="entry name" value="Pur_ac_phosph_N"/>
    <property type="match status" value="1"/>
</dbReference>
<dbReference type="InterPro" id="IPR008963">
    <property type="entry name" value="Purple_acid_Pase-like_N"/>
</dbReference>
<evidence type="ECO:0000256" key="1">
    <source>
        <dbReference type="ARBA" id="ARBA00022729"/>
    </source>
</evidence>
<protein>
    <submittedName>
        <fullName evidence="4">Fibronectin type III domain-containing protein</fullName>
    </submittedName>
</protein>
<dbReference type="InterPro" id="IPR004843">
    <property type="entry name" value="Calcineurin-like_PHP"/>
</dbReference>
<proteinExistence type="predicted"/>
<evidence type="ECO:0000313" key="4">
    <source>
        <dbReference type="EMBL" id="MFD2245111.1"/>
    </source>
</evidence>
<dbReference type="InterPro" id="IPR029052">
    <property type="entry name" value="Metallo-depent_PP-like"/>
</dbReference>
<organism evidence="4 5">
    <name type="scientific">Pontibacter ruber</name>
    <dbReference type="NCBI Taxonomy" id="1343895"/>
    <lineage>
        <taxon>Bacteria</taxon>
        <taxon>Pseudomonadati</taxon>
        <taxon>Bacteroidota</taxon>
        <taxon>Cytophagia</taxon>
        <taxon>Cytophagales</taxon>
        <taxon>Hymenobacteraceae</taxon>
        <taxon>Pontibacter</taxon>
    </lineage>
</organism>
<evidence type="ECO:0000259" key="2">
    <source>
        <dbReference type="Pfam" id="PF00149"/>
    </source>
</evidence>
<dbReference type="Gene3D" id="2.60.40.380">
    <property type="entry name" value="Purple acid phosphatase-like, N-terminal"/>
    <property type="match status" value="1"/>
</dbReference>
<keyword evidence="5" id="KW-1185">Reference proteome</keyword>
<comment type="caution">
    <text evidence="4">The sequence shown here is derived from an EMBL/GenBank/DDBJ whole genome shotgun (WGS) entry which is preliminary data.</text>
</comment>
<dbReference type="PANTHER" id="PTHR22953:SF153">
    <property type="entry name" value="PURPLE ACID PHOSPHATASE"/>
    <property type="match status" value="1"/>
</dbReference>
<gene>
    <name evidence="4" type="ORF">ACFSKP_02525</name>
</gene>
<keyword evidence="1" id="KW-0732">Signal</keyword>
<reference evidence="5" key="1">
    <citation type="journal article" date="2019" name="Int. J. Syst. Evol. Microbiol.">
        <title>The Global Catalogue of Microorganisms (GCM) 10K type strain sequencing project: providing services to taxonomists for standard genome sequencing and annotation.</title>
        <authorList>
            <consortium name="The Broad Institute Genomics Platform"/>
            <consortium name="The Broad Institute Genome Sequencing Center for Infectious Disease"/>
            <person name="Wu L."/>
            <person name="Ma J."/>
        </authorList>
    </citation>
    <scope>NUCLEOTIDE SEQUENCE [LARGE SCALE GENOMIC DNA]</scope>
    <source>
        <strain evidence="5">CGMCC 4.1782</strain>
    </source>
</reference>
<sequence length="464" mass="52804">MFNNSFKHCCSYFFIITIILCSTSCNQSTINSKEKVEPIHVRVIWTENPSNHAIISWTTLHANGGPHYVYYDTISHRGNLKAYTYKRKAKVNGQITMVEEDREKGVPPGYYHHSEISNLKAATAYYFVVESSGVISEEYYFITAPDDDRPVSIIWGSDSRAGGEREFSPTFSKLLPDIIENTALHEIKGHEARQRMNEVITQIFEDNKNVIAFTHGADYGLTAQWRHLYWWLEDQQAIVAGDNRLLPLIISRGNHDTEIGFKENFWLGNSIEGRTLDTFYYTSNLSAHASLITLNTEISVTGEQRVWLNKTLSLIRGKKRWVVVHYHRPAYPAVKAFKGQTFTRVRNAFVPLFEKHNVDLVAESDGHVLKRTLPIRNGKHDKSGIVYIGEGGLGVPQRPVTDSTRWYVQSPGYAISSHHVHVINFNKDNLHVQAIGIDGEVIDNFIRQPRAKVSTPPTSPKHVR</sequence>
<feature type="domain" description="Purple acid phosphatase N-terminal" evidence="3">
    <location>
        <begin position="38"/>
        <end position="143"/>
    </location>
</feature>
<name>A0ABW5CRI4_9BACT</name>
<dbReference type="SUPFAM" id="SSF56300">
    <property type="entry name" value="Metallo-dependent phosphatases"/>
    <property type="match status" value="1"/>
</dbReference>
<dbReference type="InterPro" id="IPR039331">
    <property type="entry name" value="PAPs-like"/>
</dbReference>
<dbReference type="EMBL" id="JBHUIM010000001">
    <property type="protein sequence ID" value="MFD2245111.1"/>
    <property type="molecule type" value="Genomic_DNA"/>
</dbReference>
<dbReference type="Pfam" id="PF00149">
    <property type="entry name" value="Metallophos"/>
    <property type="match status" value="1"/>
</dbReference>
<feature type="domain" description="Calcineurin-like phosphoesterase" evidence="2">
    <location>
        <begin position="193"/>
        <end position="363"/>
    </location>
</feature>
<dbReference type="Gene3D" id="3.60.21.10">
    <property type="match status" value="1"/>
</dbReference>
<dbReference type="PANTHER" id="PTHR22953">
    <property type="entry name" value="ACID PHOSPHATASE RELATED"/>
    <property type="match status" value="1"/>
</dbReference>
<dbReference type="Proteomes" id="UP001597374">
    <property type="component" value="Unassembled WGS sequence"/>
</dbReference>
<dbReference type="SUPFAM" id="SSF49363">
    <property type="entry name" value="Purple acid phosphatase, N-terminal domain"/>
    <property type="match status" value="1"/>
</dbReference>
<accession>A0ABW5CRI4</accession>